<keyword evidence="1" id="KW-0812">Transmembrane</keyword>
<keyword evidence="1" id="KW-1133">Transmembrane helix</keyword>
<proteinExistence type="predicted"/>
<keyword evidence="1" id="KW-0472">Membrane</keyword>
<accession>X1GAP4</accession>
<protein>
    <submittedName>
        <fullName evidence="2">Uncharacterized protein</fullName>
    </submittedName>
</protein>
<comment type="caution">
    <text evidence="2">The sequence shown here is derived from an EMBL/GenBank/DDBJ whole genome shotgun (WGS) entry which is preliminary data.</text>
</comment>
<gene>
    <name evidence="2" type="ORF">S03H2_24463</name>
</gene>
<reference evidence="2" key="1">
    <citation type="journal article" date="2014" name="Front. Microbiol.">
        <title>High frequency of phylogenetically diverse reductive dehalogenase-homologous genes in deep subseafloor sedimentary metagenomes.</title>
        <authorList>
            <person name="Kawai M."/>
            <person name="Futagami T."/>
            <person name="Toyoda A."/>
            <person name="Takaki Y."/>
            <person name="Nishi S."/>
            <person name="Hori S."/>
            <person name="Arai W."/>
            <person name="Tsubouchi T."/>
            <person name="Morono Y."/>
            <person name="Uchiyama I."/>
            <person name="Ito T."/>
            <person name="Fujiyama A."/>
            <person name="Inagaki F."/>
            <person name="Takami H."/>
        </authorList>
    </citation>
    <scope>NUCLEOTIDE SEQUENCE</scope>
    <source>
        <strain evidence="2">Expedition CK06-06</strain>
    </source>
</reference>
<evidence type="ECO:0000256" key="1">
    <source>
        <dbReference type="SAM" id="Phobius"/>
    </source>
</evidence>
<name>X1GAP4_9ZZZZ</name>
<evidence type="ECO:0000313" key="2">
    <source>
        <dbReference type="EMBL" id="GAH38654.1"/>
    </source>
</evidence>
<feature type="transmembrane region" description="Helical" evidence="1">
    <location>
        <begin position="54"/>
        <end position="75"/>
    </location>
</feature>
<feature type="transmembrane region" description="Helical" evidence="1">
    <location>
        <begin position="29"/>
        <end position="48"/>
    </location>
</feature>
<dbReference type="AlphaFoldDB" id="X1GAP4"/>
<sequence>MEEKYSEENLKHYMKIGLSINKSILENRVVFWLVFVITIFIFCPIVVIEIINRNFYLTEAKGALFCGIVCCFALLKSVKILKEAKNSTKSVLKVLEEILR</sequence>
<dbReference type="EMBL" id="BARU01013595">
    <property type="protein sequence ID" value="GAH38654.1"/>
    <property type="molecule type" value="Genomic_DNA"/>
</dbReference>
<organism evidence="2">
    <name type="scientific">marine sediment metagenome</name>
    <dbReference type="NCBI Taxonomy" id="412755"/>
    <lineage>
        <taxon>unclassified sequences</taxon>
        <taxon>metagenomes</taxon>
        <taxon>ecological metagenomes</taxon>
    </lineage>
</organism>